<dbReference type="GO" id="GO:0000938">
    <property type="term" value="C:GARP complex"/>
    <property type="evidence" value="ECO:0007669"/>
    <property type="project" value="TreeGrafter"/>
</dbReference>
<evidence type="ECO:0008006" key="11">
    <source>
        <dbReference type="Google" id="ProtNLM"/>
    </source>
</evidence>
<comment type="subcellular location">
    <subcellularLocation>
        <location evidence="1">Golgi apparatus</location>
        <location evidence="1">trans-Golgi network</location>
    </subcellularLocation>
</comment>
<dbReference type="PANTHER" id="PTHR14190:SF7">
    <property type="entry name" value="VACUOLAR PROTEIN SORTING-ASSOCIATED PROTEIN 52 HOMOLOG"/>
    <property type="match status" value="1"/>
</dbReference>
<keyword evidence="4" id="KW-0653">Protein transport</keyword>
<evidence type="ECO:0000256" key="3">
    <source>
        <dbReference type="ARBA" id="ARBA00022448"/>
    </source>
</evidence>
<comment type="caution">
    <text evidence="9">The sequence shown here is derived from an EMBL/GenBank/DDBJ whole genome shotgun (WGS) entry which is preliminary data.</text>
</comment>
<evidence type="ECO:0000256" key="5">
    <source>
        <dbReference type="ARBA" id="ARBA00023034"/>
    </source>
</evidence>
<dbReference type="AlphaFoldDB" id="A0A9W7G225"/>
<feature type="domain" description="Vps52 coiled-coil" evidence="7">
    <location>
        <begin position="84"/>
        <end position="264"/>
    </location>
</feature>
<evidence type="ECO:0000256" key="1">
    <source>
        <dbReference type="ARBA" id="ARBA00004601"/>
    </source>
</evidence>
<dbReference type="InterPro" id="IPR007258">
    <property type="entry name" value="Vps52"/>
</dbReference>
<evidence type="ECO:0000256" key="4">
    <source>
        <dbReference type="ARBA" id="ARBA00022927"/>
    </source>
</evidence>
<feature type="coiled-coil region" evidence="6">
    <location>
        <begin position="582"/>
        <end position="609"/>
    </location>
</feature>
<organism evidence="9 10">
    <name type="scientific">Triparma columacea</name>
    <dbReference type="NCBI Taxonomy" id="722753"/>
    <lineage>
        <taxon>Eukaryota</taxon>
        <taxon>Sar</taxon>
        <taxon>Stramenopiles</taxon>
        <taxon>Ochrophyta</taxon>
        <taxon>Bolidophyceae</taxon>
        <taxon>Parmales</taxon>
        <taxon>Triparmaceae</taxon>
        <taxon>Triparma</taxon>
    </lineage>
</organism>
<dbReference type="GO" id="GO:0032456">
    <property type="term" value="P:endocytic recycling"/>
    <property type="evidence" value="ECO:0007669"/>
    <property type="project" value="TreeGrafter"/>
</dbReference>
<dbReference type="GO" id="GO:0019905">
    <property type="term" value="F:syntaxin binding"/>
    <property type="evidence" value="ECO:0007669"/>
    <property type="project" value="TreeGrafter"/>
</dbReference>
<keyword evidence="10" id="KW-1185">Reference proteome</keyword>
<evidence type="ECO:0000313" key="10">
    <source>
        <dbReference type="Proteomes" id="UP001165065"/>
    </source>
</evidence>
<keyword evidence="5" id="KW-0333">Golgi apparatus</keyword>
<evidence type="ECO:0000259" key="8">
    <source>
        <dbReference type="Pfam" id="PF20655"/>
    </source>
</evidence>
<reference evidence="10" key="1">
    <citation type="journal article" date="2023" name="Commun. Biol.">
        <title>Genome analysis of Parmales, the sister group of diatoms, reveals the evolutionary specialization of diatoms from phago-mixotrophs to photoautotrophs.</title>
        <authorList>
            <person name="Ban H."/>
            <person name="Sato S."/>
            <person name="Yoshikawa S."/>
            <person name="Yamada K."/>
            <person name="Nakamura Y."/>
            <person name="Ichinomiya M."/>
            <person name="Sato N."/>
            <person name="Blanc-Mathieu R."/>
            <person name="Endo H."/>
            <person name="Kuwata A."/>
            <person name="Ogata H."/>
        </authorList>
    </citation>
    <scope>NUCLEOTIDE SEQUENCE [LARGE SCALE GENOMIC DNA]</scope>
</reference>
<dbReference type="GO" id="GO:0042147">
    <property type="term" value="P:retrograde transport, endosome to Golgi"/>
    <property type="evidence" value="ECO:0007669"/>
    <property type="project" value="TreeGrafter"/>
</dbReference>
<accession>A0A9W7G225</accession>
<evidence type="ECO:0000259" key="7">
    <source>
        <dbReference type="Pfam" id="PF04129"/>
    </source>
</evidence>
<dbReference type="Pfam" id="PF04129">
    <property type="entry name" value="Vps52_CC"/>
    <property type="match status" value="1"/>
</dbReference>
<evidence type="ECO:0000313" key="9">
    <source>
        <dbReference type="EMBL" id="GMI29864.1"/>
    </source>
</evidence>
<dbReference type="GO" id="GO:0015031">
    <property type="term" value="P:protein transport"/>
    <property type="evidence" value="ECO:0007669"/>
    <property type="project" value="UniProtKB-KW"/>
</dbReference>
<comment type="similarity">
    <text evidence="2">Belongs to the VPS52 family.</text>
</comment>
<sequence length="724" mass="82597">MNDLIVYSHEDEEIISDSEGSEYGESSTIGTTMEEELSSELSSFSNDPAIAEVLNKNVNLADYSTVLEEQLAESEKICVEAYAGKSKSLAKLQTNIDDCDNILAGMQEMLLGFQADLSGISDEIKHLQEESMTMGVKLRNRRSAEHGVRGFLSNVVISPSLAATICNGAISTTYLAYVIELNEKHKYVSSREPPKDGTSSDIAPLDTVAGKEMRSHIEKLRLKAVEKSREYFINVISELRRAKTNVRMIQTTKLLKYKQLIKFLDDAAPDVHQEVRNIYAESMTKTIFSLFKTYQQQLAKLDSKIAGKHDLICVDEKAVKDMFSTKINMSKRSDPFSLGDRGRVLDIKEEKPIMVHIATAEKYPYEMLFRSVMKHLMDAATNEYAFTKQFFADNSREIFHQIYTKTLSLILENLENFLYNCHDAVCLLLMIRLTESNRKTMKQRNANVLDNFFDRINMLLWPRLKTIFDNNLKSLKTATPKKLGSVELHPHYISRRYAEFTSSMLTLLKAMDDGVGKKGGEVDTEASTRFGGKEMLRTDLMNLQNAMLKLLTQLSGQHSTNKNKIVFLINNLDSIVCVLQERKVDREEVAKYEERLNQQREQFVEEELRQSYSKLIAFVIQTEGIQKTDKKLELDLAVCESLVRIFSTTWKNGIEQINNNVLSYFSNFRNGMEILKQVLTQLLLYYTRFQGILKKSFKKAPPFAKELVSTNAILAEIKKYALAI</sequence>
<keyword evidence="3" id="KW-0813">Transport</keyword>
<evidence type="ECO:0000256" key="2">
    <source>
        <dbReference type="ARBA" id="ARBA00008180"/>
    </source>
</evidence>
<dbReference type="GO" id="GO:0005829">
    <property type="term" value="C:cytosol"/>
    <property type="evidence" value="ECO:0007669"/>
    <property type="project" value="GOC"/>
</dbReference>
<protein>
    <recommendedName>
        <fullName evidence="11">Vacuolar protein sorting-associated protein 52 A</fullName>
    </recommendedName>
</protein>
<keyword evidence="6" id="KW-0175">Coiled coil</keyword>
<gene>
    <name evidence="9" type="ORF">TrCOL_g12893</name>
</gene>
<dbReference type="OrthoDB" id="19482at2759"/>
<dbReference type="InterPro" id="IPR048361">
    <property type="entry name" value="Vps52_C"/>
</dbReference>
<dbReference type="EMBL" id="BRYA01000689">
    <property type="protein sequence ID" value="GMI29864.1"/>
    <property type="molecule type" value="Genomic_DNA"/>
</dbReference>
<dbReference type="PANTHER" id="PTHR14190">
    <property type="entry name" value="SUPPRESSOR OF ACTIN MUTATIONS 2/VACUOLAR PROTEIN SORTING 52"/>
    <property type="match status" value="1"/>
</dbReference>
<dbReference type="Pfam" id="PF20655">
    <property type="entry name" value="Vps52_C"/>
    <property type="match status" value="1"/>
</dbReference>
<dbReference type="GO" id="GO:0006896">
    <property type="term" value="P:Golgi to vacuole transport"/>
    <property type="evidence" value="ECO:0007669"/>
    <property type="project" value="TreeGrafter"/>
</dbReference>
<evidence type="ECO:0000256" key="6">
    <source>
        <dbReference type="SAM" id="Coils"/>
    </source>
</evidence>
<dbReference type="Proteomes" id="UP001165065">
    <property type="component" value="Unassembled WGS sequence"/>
</dbReference>
<feature type="domain" description="Vps52 C-terminal" evidence="8">
    <location>
        <begin position="282"/>
        <end position="604"/>
    </location>
</feature>
<name>A0A9W7G225_9STRA</name>
<dbReference type="InterPro" id="IPR048319">
    <property type="entry name" value="Vps52_CC"/>
</dbReference>
<proteinExistence type="inferred from homology"/>